<sequence>MLSASSMSRRKWIKYTGIALLLSLVPNNNVATGDTTTLKSISPKEAYERVHGHYSVPLIDVRTKEEYASTHIDGSISIPLSDSAEWIASVKKLFPLDAHLVLICQKGIRSSNAAQQLLQAGYSHVSVVRGGLNEWKRQGIPWNIR</sequence>
<dbReference type="Pfam" id="PF00581">
    <property type="entry name" value="Rhodanese"/>
    <property type="match status" value="1"/>
</dbReference>
<dbReference type="PANTHER" id="PTHR45431">
    <property type="entry name" value="RHODANESE-LIKE DOMAIN-CONTAINING PROTEIN 15, CHLOROPLASTIC"/>
    <property type="match status" value="1"/>
</dbReference>
<dbReference type="EMBL" id="JANCYU010000057">
    <property type="protein sequence ID" value="KAK4527862.1"/>
    <property type="molecule type" value="Genomic_DNA"/>
</dbReference>
<dbReference type="PANTHER" id="PTHR45431:SF3">
    <property type="entry name" value="RHODANESE-LIKE DOMAIN-CONTAINING PROTEIN 15, CHLOROPLASTIC"/>
    <property type="match status" value="1"/>
</dbReference>
<dbReference type="InterPro" id="IPR001763">
    <property type="entry name" value="Rhodanese-like_dom"/>
</dbReference>
<dbReference type="PROSITE" id="PS50206">
    <property type="entry name" value="RHODANESE_3"/>
    <property type="match status" value="1"/>
</dbReference>
<evidence type="ECO:0000313" key="3">
    <source>
        <dbReference type="EMBL" id="KAK4527862.1"/>
    </source>
</evidence>
<dbReference type="InterPro" id="IPR036873">
    <property type="entry name" value="Rhodanese-like_dom_sf"/>
</dbReference>
<evidence type="ECO:0000313" key="2">
    <source>
        <dbReference type="EMBL" id="KAK4527461.1"/>
    </source>
</evidence>
<dbReference type="InterPro" id="IPR052367">
    <property type="entry name" value="Thiosulfate_ST/Rhodanese-like"/>
</dbReference>
<dbReference type="AlphaFoldDB" id="A0AAV9IKA6"/>
<evidence type="ECO:0000259" key="1">
    <source>
        <dbReference type="PROSITE" id="PS50206"/>
    </source>
</evidence>
<dbReference type="CDD" id="cd00158">
    <property type="entry name" value="RHOD"/>
    <property type="match status" value="1"/>
</dbReference>
<evidence type="ECO:0000313" key="4">
    <source>
        <dbReference type="Proteomes" id="UP001300502"/>
    </source>
</evidence>
<gene>
    <name evidence="2" type="ORF">GAYE_SCF40G5383</name>
    <name evidence="3" type="ORF">GAYE_SCF46G5795</name>
</gene>
<feature type="domain" description="Rhodanese" evidence="1">
    <location>
        <begin position="52"/>
        <end position="144"/>
    </location>
</feature>
<keyword evidence="4" id="KW-1185">Reference proteome</keyword>
<dbReference type="Gene3D" id="3.40.250.10">
    <property type="entry name" value="Rhodanese-like domain"/>
    <property type="match status" value="1"/>
</dbReference>
<dbReference type="Proteomes" id="UP001300502">
    <property type="component" value="Unassembled WGS sequence"/>
</dbReference>
<dbReference type="EMBL" id="JANCYU010000052">
    <property type="protein sequence ID" value="KAK4527461.1"/>
    <property type="molecule type" value="Genomic_DNA"/>
</dbReference>
<accession>A0AAV9IKA6</accession>
<proteinExistence type="predicted"/>
<organism evidence="3 4">
    <name type="scientific">Galdieria yellowstonensis</name>
    <dbReference type="NCBI Taxonomy" id="3028027"/>
    <lineage>
        <taxon>Eukaryota</taxon>
        <taxon>Rhodophyta</taxon>
        <taxon>Bangiophyceae</taxon>
        <taxon>Galdieriales</taxon>
        <taxon>Galdieriaceae</taxon>
        <taxon>Galdieria</taxon>
    </lineage>
</organism>
<name>A0AAV9IKA6_9RHOD</name>
<dbReference type="SMART" id="SM00450">
    <property type="entry name" value="RHOD"/>
    <property type="match status" value="1"/>
</dbReference>
<dbReference type="SUPFAM" id="SSF52821">
    <property type="entry name" value="Rhodanese/Cell cycle control phosphatase"/>
    <property type="match status" value="1"/>
</dbReference>
<reference evidence="3 4" key="1">
    <citation type="submission" date="2022-07" db="EMBL/GenBank/DDBJ databases">
        <title>Genome-wide signatures of adaptation to extreme environments.</title>
        <authorList>
            <person name="Cho C.H."/>
            <person name="Yoon H.S."/>
        </authorList>
    </citation>
    <scope>NUCLEOTIDE SEQUENCE [LARGE SCALE GENOMIC DNA]</scope>
    <source>
        <strain evidence="3 4">108.79 E11</strain>
    </source>
</reference>
<comment type="caution">
    <text evidence="3">The sequence shown here is derived from an EMBL/GenBank/DDBJ whole genome shotgun (WGS) entry which is preliminary data.</text>
</comment>
<protein>
    <recommendedName>
        <fullName evidence="1">Rhodanese domain-containing protein</fullName>
    </recommendedName>
</protein>